<dbReference type="PANTHER" id="PTHR30154:SF46">
    <property type="entry name" value="TRANSCRIPTIONAL REGULATORY PROTEIN"/>
    <property type="match status" value="1"/>
</dbReference>
<dbReference type="InterPro" id="IPR019888">
    <property type="entry name" value="Tscrpt_reg_AsnC-like"/>
</dbReference>
<dbReference type="InterPro" id="IPR000485">
    <property type="entry name" value="AsnC-type_HTH_dom"/>
</dbReference>
<evidence type="ECO:0000256" key="3">
    <source>
        <dbReference type="ARBA" id="ARBA00023163"/>
    </source>
</evidence>
<dbReference type="PRINTS" id="PR00033">
    <property type="entry name" value="HTHASNC"/>
</dbReference>
<dbReference type="Pfam" id="PF13404">
    <property type="entry name" value="HTH_AsnC-type"/>
    <property type="match status" value="1"/>
</dbReference>
<dbReference type="PROSITE" id="PS50956">
    <property type="entry name" value="HTH_ASNC_2"/>
    <property type="match status" value="1"/>
</dbReference>
<sequence>MHALDPLDHKILRLLRKDGRMSNAKLAAEVGLSPSACLRRLHMLEHSGVIRGYTAIIETDSEERAVTVIVQITLERQTDDYLRRFEAAVRRCPEVRECYLLSGSSDYLLRVVTQNSTDYDRIYMDSLSRLPGVVRIQSSFAIRSVVRPGVPPAMEEAG</sequence>
<organism evidence="5 6">
    <name type="scientific">Azospirillum picis</name>
    <dbReference type="NCBI Taxonomy" id="488438"/>
    <lineage>
        <taxon>Bacteria</taxon>
        <taxon>Pseudomonadati</taxon>
        <taxon>Pseudomonadota</taxon>
        <taxon>Alphaproteobacteria</taxon>
        <taxon>Rhodospirillales</taxon>
        <taxon>Azospirillaceae</taxon>
        <taxon>Azospirillum</taxon>
    </lineage>
</organism>
<keyword evidence="6" id="KW-1185">Reference proteome</keyword>
<evidence type="ECO:0000256" key="1">
    <source>
        <dbReference type="ARBA" id="ARBA00023015"/>
    </source>
</evidence>
<reference evidence="5 6" key="1">
    <citation type="submission" date="2023-07" db="EMBL/GenBank/DDBJ databases">
        <title>Genomic Encyclopedia of Type Strains, Phase IV (KMG-IV): sequencing the most valuable type-strain genomes for metagenomic binning, comparative biology and taxonomic classification.</title>
        <authorList>
            <person name="Goeker M."/>
        </authorList>
    </citation>
    <scope>NUCLEOTIDE SEQUENCE [LARGE SCALE GENOMIC DNA]</scope>
    <source>
        <strain evidence="5 6">DSM 19922</strain>
    </source>
</reference>
<dbReference type="PANTHER" id="PTHR30154">
    <property type="entry name" value="LEUCINE-RESPONSIVE REGULATORY PROTEIN"/>
    <property type="match status" value="1"/>
</dbReference>
<dbReference type="Pfam" id="PF01037">
    <property type="entry name" value="AsnC_trans_reg"/>
    <property type="match status" value="1"/>
</dbReference>
<dbReference type="Gene3D" id="1.10.10.10">
    <property type="entry name" value="Winged helix-like DNA-binding domain superfamily/Winged helix DNA-binding domain"/>
    <property type="match status" value="1"/>
</dbReference>
<keyword evidence="1" id="KW-0805">Transcription regulation</keyword>
<dbReference type="RefSeq" id="WP_209978357.1">
    <property type="nucleotide sequence ID" value="NZ_JAGINO010000001.1"/>
</dbReference>
<comment type="caution">
    <text evidence="5">The sequence shown here is derived from an EMBL/GenBank/DDBJ whole genome shotgun (WGS) entry which is preliminary data.</text>
</comment>
<dbReference type="InterPro" id="IPR036388">
    <property type="entry name" value="WH-like_DNA-bd_sf"/>
</dbReference>
<evidence type="ECO:0000313" key="6">
    <source>
        <dbReference type="Proteomes" id="UP001244552"/>
    </source>
</evidence>
<dbReference type="SUPFAM" id="SSF46785">
    <property type="entry name" value="Winged helix' DNA-binding domain"/>
    <property type="match status" value="1"/>
</dbReference>
<dbReference type="EMBL" id="JAUSVU010000001">
    <property type="protein sequence ID" value="MDQ0531171.1"/>
    <property type="molecule type" value="Genomic_DNA"/>
</dbReference>
<dbReference type="InterPro" id="IPR019887">
    <property type="entry name" value="Tscrpt_reg_AsnC/Lrp_C"/>
</dbReference>
<evidence type="ECO:0000259" key="4">
    <source>
        <dbReference type="PROSITE" id="PS50956"/>
    </source>
</evidence>
<protein>
    <submittedName>
        <fullName evidence="5">DNA-binding Lrp family transcriptional regulator</fullName>
    </submittedName>
</protein>
<dbReference type="Gene3D" id="3.30.70.920">
    <property type="match status" value="1"/>
</dbReference>
<dbReference type="GO" id="GO:0003677">
    <property type="term" value="F:DNA binding"/>
    <property type="evidence" value="ECO:0007669"/>
    <property type="project" value="UniProtKB-KW"/>
</dbReference>
<dbReference type="SMART" id="SM00344">
    <property type="entry name" value="HTH_ASNC"/>
    <property type="match status" value="1"/>
</dbReference>
<accession>A0ABU0MCL2</accession>
<dbReference type="Proteomes" id="UP001244552">
    <property type="component" value="Unassembled WGS sequence"/>
</dbReference>
<keyword evidence="3" id="KW-0804">Transcription</keyword>
<name>A0ABU0MCL2_9PROT</name>
<evidence type="ECO:0000313" key="5">
    <source>
        <dbReference type="EMBL" id="MDQ0531171.1"/>
    </source>
</evidence>
<dbReference type="InterPro" id="IPR011008">
    <property type="entry name" value="Dimeric_a/b-barrel"/>
</dbReference>
<feature type="domain" description="HTH asnC-type" evidence="4">
    <location>
        <begin position="4"/>
        <end position="67"/>
    </location>
</feature>
<gene>
    <name evidence="5" type="ORF">QO018_000003</name>
</gene>
<evidence type="ECO:0000256" key="2">
    <source>
        <dbReference type="ARBA" id="ARBA00023125"/>
    </source>
</evidence>
<dbReference type="CDD" id="cd00090">
    <property type="entry name" value="HTH_ARSR"/>
    <property type="match status" value="1"/>
</dbReference>
<keyword evidence="2 5" id="KW-0238">DNA-binding</keyword>
<dbReference type="SUPFAM" id="SSF54909">
    <property type="entry name" value="Dimeric alpha+beta barrel"/>
    <property type="match status" value="1"/>
</dbReference>
<dbReference type="InterPro" id="IPR036390">
    <property type="entry name" value="WH_DNA-bd_sf"/>
</dbReference>
<proteinExistence type="predicted"/>
<dbReference type="InterPro" id="IPR011991">
    <property type="entry name" value="ArsR-like_HTH"/>
</dbReference>